<name>A0ABT4MRY7_GORRU</name>
<sequence length="51" mass="5591">MSTPQEPIPHADVADELEQALPVTDTEDDDDYPHASQEGDSSLIERPNEQG</sequence>
<proteinExistence type="predicted"/>
<gene>
    <name evidence="2" type="ORF">O4213_07275</name>
</gene>
<comment type="caution">
    <text evidence="2">The sequence shown here is derived from an EMBL/GenBank/DDBJ whole genome shotgun (WGS) entry which is preliminary data.</text>
</comment>
<dbReference type="RefSeq" id="WP_301570303.1">
    <property type="nucleotide sequence ID" value="NZ_JAPWIE010000002.1"/>
</dbReference>
<protein>
    <submittedName>
        <fullName evidence="2">Uncharacterized protein</fullName>
    </submittedName>
</protein>
<organism evidence="2 3">
    <name type="scientific">Gordonia rubripertincta</name>
    <name type="common">Rhodococcus corallinus</name>
    <dbReference type="NCBI Taxonomy" id="36822"/>
    <lineage>
        <taxon>Bacteria</taxon>
        <taxon>Bacillati</taxon>
        <taxon>Actinomycetota</taxon>
        <taxon>Actinomycetes</taxon>
        <taxon>Mycobacteriales</taxon>
        <taxon>Gordoniaceae</taxon>
        <taxon>Gordonia</taxon>
    </lineage>
</organism>
<dbReference type="EMBL" id="JAPWIE010000002">
    <property type="protein sequence ID" value="MCZ4549777.1"/>
    <property type="molecule type" value="Genomic_DNA"/>
</dbReference>
<evidence type="ECO:0000313" key="2">
    <source>
        <dbReference type="EMBL" id="MCZ4549777.1"/>
    </source>
</evidence>
<evidence type="ECO:0000313" key="3">
    <source>
        <dbReference type="Proteomes" id="UP001067235"/>
    </source>
</evidence>
<keyword evidence="3" id="KW-1185">Reference proteome</keyword>
<accession>A0ABT4MRY7</accession>
<evidence type="ECO:0000256" key="1">
    <source>
        <dbReference type="SAM" id="MobiDB-lite"/>
    </source>
</evidence>
<feature type="region of interest" description="Disordered" evidence="1">
    <location>
        <begin position="1"/>
        <end position="51"/>
    </location>
</feature>
<dbReference type="Proteomes" id="UP001067235">
    <property type="component" value="Unassembled WGS sequence"/>
</dbReference>
<reference evidence="2" key="1">
    <citation type="submission" date="2022-12" db="EMBL/GenBank/DDBJ databases">
        <authorList>
            <person name="Krivoruchko A.V."/>
            <person name="Elkin A."/>
        </authorList>
    </citation>
    <scope>NUCLEOTIDE SEQUENCE</scope>
    <source>
        <strain evidence="2">IEGM 1388</strain>
    </source>
</reference>